<keyword evidence="4" id="KW-0862">Zinc</keyword>
<feature type="domain" description="PHD-type" evidence="8">
    <location>
        <begin position="2312"/>
        <end position="2359"/>
    </location>
</feature>
<evidence type="ECO:0000256" key="7">
    <source>
        <dbReference type="SAM" id="MobiDB-lite"/>
    </source>
</evidence>
<dbReference type="SUPFAM" id="SSF110857">
    <property type="entry name" value="Gamma-glutamyl cyclotransferase-like"/>
    <property type="match status" value="1"/>
</dbReference>
<accession>A0A0G4M1G2</accession>
<dbReference type="InterPro" id="IPR036005">
    <property type="entry name" value="Creatinase/aminopeptidase-like"/>
</dbReference>
<dbReference type="Gene3D" id="1.10.10.10">
    <property type="entry name" value="Winged helix-like DNA-binding domain superfamily/Winged helix DNA-binding domain"/>
    <property type="match status" value="2"/>
</dbReference>
<evidence type="ECO:0000259" key="8">
    <source>
        <dbReference type="PROSITE" id="PS50016"/>
    </source>
</evidence>
<feature type="region of interest" description="Disordered" evidence="7">
    <location>
        <begin position="1880"/>
        <end position="2305"/>
    </location>
</feature>
<feature type="compositionally biased region" description="Low complexity" evidence="7">
    <location>
        <begin position="676"/>
        <end position="691"/>
    </location>
</feature>
<dbReference type="Gene3D" id="3.90.230.10">
    <property type="entry name" value="Creatinase/methionine aminopeptidase superfamily"/>
    <property type="match status" value="3"/>
</dbReference>
<dbReference type="InterPro" id="IPR036388">
    <property type="entry name" value="WH-like_DNA-bd_sf"/>
</dbReference>
<name>A0A0G4M1G2_VERLO</name>
<feature type="region of interest" description="Disordered" evidence="7">
    <location>
        <begin position="1384"/>
        <end position="1462"/>
    </location>
</feature>
<dbReference type="CDD" id="cd06661">
    <property type="entry name" value="GGCT_like"/>
    <property type="match status" value="1"/>
</dbReference>
<dbReference type="Gene3D" id="3.30.40.10">
    <property type="entry name" value="Zinc/RING finger domain, C3HC4 (zinc finger)"/>
    <property type="match status" value="1"/>
</dbReference>
<evidence type="ECO:0000256" key="1">
    <source>
        <dbReference type="ARBA" id="ARBA00007319"/>
    </source>
</evidence>
<feature type="region of interest" description="Disordered" evidence="7">
    <location>
        <begin position="1516"/>
        <end position="1550"/>
    </location>
</feature>
<feature type="compositionally biased region" description="Acidic residues" evidence="7">
    <location>
        <begin position="652"/>
        <end position="662"/>
    </location>
</feature>
<dbReference type="InterPro" id="IPR047113">
    <property type="entry name" value="PA2G4/ARX1"/>
</dbReference>
<evidence type="ECO:0000256" key="6">
    <source>
        <dbReference type="SAM" id="Coils"/>
    </source>
</evidence>
<dbReference type="Proteomes" id="UP000044602">
    <property type="component" value="Unassembled WGS sequence"/>
</dbReference>
<reference evidence="9 10" key="1">
    <citation type="submission" date="2015-05" db="EMBL/GenBank/DDBJ databases">
        <authorList>
            <person name="Wang D.B."/>
            <person name="Wang M."/>
        </authorList>
    </citation>
    <scope>NUCLEOTIDE SEQUENCE [LARGE SCALE GENOMIC DNA]</scope>
    <source>
        <strain evidence="9">VL1</strain>
    </source>
</reference>
<organism evidence="9 10">
    <name type="scientific">Verticillium longisporum</name>
    <name type="common">Verticillium dahliae var. longisporum</name>
    <dbReference type="NCBI Taxonomy" id="100787"/>
    <lineage>
        <taxon>Eukaryota</taxon>
        <taxon>Fungi</taxon>
        <taxon>Dikarya</taxon>
        <taxon>Ascomycota</taxon>
        <taxon>Pezizomycotina</taxon>
        <taxon>Sordariomycetes</taxon>
        <taxon>Hypocreomycetidae</taxon>
        <taxon>Glomerellales</taxon>
        <taxon>Plectosphaerellaceae</taxon>
        <taxon>Verticillium</taxon>
    </lineage>
</organism>
<feature type="compositionally biased region" description="Pro residues" evidence="7">
    <location>
        <begin position="1928"/>
        <end position="1950"/>
    </location>
</feature>
<keyword evidence="3 5" id="KW-0863">Zinc-finger</keyword>
<dbReference type="GO" id="GO:0008270">
    <property type="term" value="F:zinc ion binding"/>
    <property type="evidence" value="ECO:0007669"/>
    <property type="project" value="UniProtKB-KW"/>
</dbReference>
<feature type="compositionally biased region" description="Basic residues" evidence="7">
    <location>
        <begin position="1384"/>
        <end position="1398"/>
    </location>
</feature>
<dbReference type="CDD" id="cd15534">
    <property type="entry name" value="PHD2_PHF12_Rco1"/>
    <property type="match status" value="1"/>
</dbReference>
<feature type="compositionally biased region" description="Polar residues" evidence="7">
    <location>
        <begin position="473"/>
        <end position="483"/>
    </location>
</feature>
<feature type="compositionally biased region" description="Polar residues" evidence="7">
    <location>
        <begin position="2203"/>
        <end position="2221"/>
    </location>
</feature>
<dbReference type="STRING" id="100787.A0A0G4M1G2"/>
<dbReference type="InterPro" id="IPR019787">
    <property type="entry name" value="Znf_PHD-finger"/>
</dbReference>
<feature type="compositionally biased region" description="Polar residues" evidence="7">
    <location>
        <begin position="756"/>
        <end position="769"/>
    </location>
</feature>
<keyword evidence="6" id="KW-0175">Coiled coil</keyword>
<feature type="compositionally biased region" description="Basic and acidic residues" evidence="7">
    <location>
        <begin position="1880"/>
        <end position="1892"/>
    </location>
</feature>
<dbReference type="Gene3D" id="3.10.490.10">
    <property type="entry name" value="Gamma-glutamyl cyclotransferase-like"/>
    <property type="match status" value="1"/>
</dbReference>
<feature type="compositionally biased region" description="Polar residues" evidence="7">
    <location>
        <begin position="2247"/>
        <end position="2259"/>
    </location>
</feature>
<feature type="coiled-coil region" evidence="6">
    <location>
        <begin position="435"/>
        <end position="462"/>
    </location>
</feature>
<feature type="compositionally biased region" description="Pro residues" evidence="7">
    <location>
        <begin position="811"/>
        <end position="822"/>
    </location>
</feature>
<dbReference type="PANTHER" id="PTHR10804:SF11">
    <property type="entry name" value="PROLIFERATION-ASSOCIATED PROTEIN 2G4"/>
    <property type="match status" value="1"/>
</dbReference>
<evidence type="ECO:0000313" key="10">
    <source>
        <dbReference type="Proteomes" id="UP000044602"/>
    </source>
</evidence>
<dbReference type="InterPro" id="IPR001965">
    <property type="entry name" value="Znf_PHD"/>
</dbReference>
<sequence>MAEKQEAVDYTLNNPDTLTKYKTAAQISEKVLAEVTKLIVPGAKIVEICQKGDALIEEELAKVYRGKKVTKGFSHPTTVSPSSFVTPYTPLTTDESEAAVEIKADEPIKIQLGAQIDGFGSIVCDTVIAGAEGEVTGRNADLVLATYYANELLLRLMIPPGTLGSDEEKAKAASTKAPTQTKITSLLEKVVKSYDCSLVESTTSWLFDRNEIEGTKKIVLAPGEGSKGEGVPELGEVWGVETGVSLGSGKVKQYENRTTLHRRTLQTYGLKRPTSRKILSEVVKKFGVFPFSLRQLEDERDAKTGVVECVRSNVFRQYEVVGDKDNSPVGRLLTTIAITKNGITKLGAAPALDLSKYKTDKKIEDEEILKILEQPIARNTGKKKNNKKKKKPAKKAAAAAAAEESSEEESDDELFWHYTVAIGKRQRRRKEVVVVADVEKAAAAAEEEEEDFEEELRKMATSTRATRSRFSSPLQLPTANTNAGPGPSPLETSRSSVNDATTKTFLQKWLEPSVQSKPSYEDHGLVRYGVTEGMVPLGEMPKSIPVAKKKEGQPVRRIILKKSTAHLQAAQATARASATAAASTPTPPATKTEFDRRSSSSTAAAAEGAETTAVDSDGARADAAASVVLATKQESGSGSAPDSRPGARDGDLSESDSSDDSGPDSPAISQLGGGTARTRGLRGAATAAQQRMANLGRSETPEASVIHHHETRRNAGRYGRDLRDDTEEPTTMIITLKINKDKLRRFLQNPKARITPSGSQTPGTPSINRAPSSMPPPSTPASNNQMLPKAGTPAAPQALLGGVSAPNPVEGQPPPPPPPPPEWLSRGLQELRETYPHDQFEGIMRHSCINPETELPVVIPAGQPTPPGHRWMFLPRIRCTDCPGKSYTPGPDMTTGNFERHLGLGNHRKNVDKRCGFDTRPKLKHKLYFAYGSNLSTTQMKSRCPASTPVGLAFLPAPWEWLINERGYANVVNRRSEDKDVTGPSTGTGTGVYGVLYRLPPADEELLDGYEGVPIAYEKVTLPVVVFAPGEKQGLGEGHDAEALVYVDFRCVGKAEPLDEYCFAIEKSVTMAEKQEAVDYTLNNPDTLTKYKTAAQISEKVLAEVTKLIVPGAKIVEICQKGDALIEEELAKVYRGKKVTKGFSHPTTVSPSSFVTPYTPLTTDESEAAVEIKADEPIKIQLGAQIDGFGSIVCDTVIAGAEGESTTSWLFDRNEIEGTKKIVLAPGEGSKGEGVPELGEVWGVETGVSLGSGKVKQYENRTTLHRRTLQTYGLKRPTSRKILSEVVKKFGVFPFSLRQLEDERDAKTGVVECVRSNVFRQYEVVGDKDNSPVGRLLTTIAITKNGITKLGAAPALDLSKYKTDKKIEDEEILKILEQPIARNTGKKKNNKKKKKPAKKAAAAAEESSEEESDDECYSSLSFSSLESVCRGPSQGGAKAKLELEARRRKTPTAPPRRAPSRLRPTGAHQVVLHYTVAIGKRQRRRKEVVVAADVEKAEEEEEEDFEEELRKMATSTRATRSRFSSPLQLPTANNNAGPGPSPLETSRSSVNDATTKTFLQKWLEPSVQSKPSYEDHGLVRYGVTEGMVPLGEMPKSIPVAKKKEGQPVRRIILKKSTAHLQAAQATARASATAAAPTPTPPATKTEFDRRSSSSTAAEGAETTAVDSDGAGADAATSVVLATKQESGSGSAPDSVTPASPSPQPLAQEASAPAAAEKPMRRALPTNDSDDEHDQKSTSTKTTTLRNPLSRRSLNRVSTGRRASTSHQPAAVSTSTPVPASASASTPTSTPTAASAPATDLTTAAPEQTVPARERIERVIEQAIHEALDHCRYPTAWALRTLYDEKSSDAHFLTLVESIFSQTADSSVVDEFAKLIEAKKREGNKENRARDHFGPPSPNPNGMSGQKRKRAPYAKLITLDLTKARRPSSPEPTPAPSVPPPVVEAPVPEPATPIVVTPSKRKQKSRKQHTASPFMAKPSAVGDGSALVTPSRRRARQDSAGSDSSALSELSGSPSLPSPTPAAIRDRNVEGAAAPTTSAKIIFNELRPSRQRNAKTTKKMIIDAPDPSALSSSGSPAPADSAMTDIPSSPQFADAVPARRPVGRPAKGSKTTRAAKANAKASAQGKSNNEVSAVDEANTARRRMARLQSNFAGVDAPEESSIRGETQNSSSANATSAIDPPFWDELEAPVSTPIAGLPTRKTRQSVAGNASVPGTQANGRTTRSNKRGFDDLEASSPTARSFPPDVASNVNSSRAGTPVSTRAVKKQRTGTGLRVKSSPKKKTIGTAAGVPRQSGEGHPSSSNGAHFNSDDNDDYCSACGGVGELVCCEHCSRSFHFECVDLLVDEPLPDEWFCQRCVGTRFPTRSSDKRPGHFGALLTVLDKTNPGAFELPQHIQTYFENVRAGPQGDYEEENAVVPKVPKKRGGYEEAPDFHKVRDADGSPVLCHNCQQATASDRSIIPCSICGLHWHIDCLDPPLAIPPVLRTWVCPAHNDNLLAKLPGSLAPAHKYRKIRDATAITPLYSRGMKNNGFIEVINDESDNDSGWNDVTSFGRTYRLPEKGIILDFVSQVLRRKRVAPAAPDDEPLEAVPESRPTIGQVSITEHQAALNLAQLRESNSDGISQLTTALLDNADPAVLSLIARGDATNLASGNLGQRDQQSLQAMLAECKAMEARIHAALAGHSPMAGEGDALSAKTESAEVDLPTPATTAPDHLESANGKSDQGEAGIMDVD</sequence>
<dbReference type="FunFam" id="1.10.10.10:FF:000029">
    <property type="entry name" value="Proliferation-associated 2G4, a"/>
    <property type="match status" value="2"/>
</dbReference>
<dbReference type="InterPro" id="IPR036568">
    <property type="entry name" value="GGCT-like_sf"/>
</dbReference>
<feature type="compositionally biased region" description="Low complexity" evidence="7">
    <location>
        <begin position="1417"/>
        <end position="1427"/>
    </location>
</feature>
<feature type="compositionally biased region" description="Polar residues" evidence="7">
    <location>
        <begin position="1683"/>
        <end position="1693"/>
    </location>
</feature>
<feature type="compositionally biased region" description="Low complexity" evidence="7">
    <location>
        <begin position="2167"/>
        <end position="2176"/>
    </location>
</feature>
<feature type="compositionally biased region" description="Basic residues" evidence="7">
    <location>
        <begin position="380"/>
        <end position="394"/>
    </location>
</feature>
<feature type="compositionally biased region" description="Acidic residues" evidence="7">
    <location>
        <begin position="1406"/>
        <end position="1416"/>
    </location>
</feature>
<dbReference type="InterPro" id="IPR036390">
    <property type="entry name" value="WH_DNA-bd_sf"/>
</dbReference>
<dbReference type="SUPFAM" id="SSF57903">
    <property type="entry name" value="FYVE/PHD zinc finger"/>
    <property type="match status" value="2"/>
</dbReference>
<dbReference type="InterPro" id="IPR019786">
    <property type="entry name" value="Zinc_finger_PHD-type_CS"/>
</dbReference>
<feature type="compositionally biased region" description="Polar residues" evidence="7">
    <location>
        <begin position="1526"/>
        <end position="1536"/>
    </location>
</feature>
<feature type="compositionally biased region" description="Low complexity" evidence="7">
    <location>
        <begin position="1516"/>
        <end position="1525"/>
    </location>
</feature>
<gene>
    <name evidence="9" type="ORF">BN1708_004558</name>
</gene>
<feature type="region of interest" description="Disordered" evidence="7">
    <location>
        <begin position="750"/>
        <end position="825"/>
    </location>
</feature>
<evidence type="ECO:0000256" key="3">
    <source>
        <dbReference type="ARBA" id="ARBA00022771"/>
    </source>
</evidence>
<feature type="compositionally biased region" description="Polar residues" evidence="7">
    <location>
        <begin position="1756"/>
        <end position="1767"/>
    </location>
</feature>
<dbReference type="PANTHER" id="PTHR10804">
    <property type="entry name" value="PROTEASE FAMILY M24 METHIONYL AMINOPEPTIDASE, AMINOPEPTIDASE P"/>
    <property type="match status" value="1"/>
</dbReference>
<dbReference type="Pfam" id="PF00557">
    <property type="entry name" value="Peptidase_M24"/>
    <property type="match status" value="1"/>
</dbReference>
<feature type="region of interest" description="Disordered" evidence="7">
    <location>
        <begin position="570"/>
        <end position="724"/>
    </location>
</feature>
<feature type="compositionally biased region" description="Low complexity" evidence="7">
    <location>
        <begin position="1623"/>
        <end position="1636"/>
    </location>
</feature>
<dbReference type="SUPFAM" id="SSF46785">
    <property type="entry name" value="Winged helix' DNA-binding domain"/>
    <property type="match status" value="2"/>
</dbReference>
<evidence type="ECO:0000256" key="4">
    <source>
        <dbReference type="ARBA" id="ARBA00022833"/>
    </source>
</evidence>
<proteinExistence type="inferred from homology"/>
<feature type="compositionally biased region" description="Basic residues" evidence="7">
    <location>
        <begin position="1958"/>
        <end position="1968"/>
    </location>
</feature>
<feature type="region of interest" description="Disordered" evidence="7">
    <location>
        <begin position="2683"/>
        <end position="2732"/>
    </location>
</feature>
<dbReference type="SUPFAM" id="SSF55920">
    <property type="entry name" value="Creatinase/aminopeptidase"/>
    <property type="match status" value="2"/>
</dbReference>
<comment type="similarity">
    <text evidence="1">Belongs to the peptidase M24 family.</text>
</comment>
<feature type="compositionally biased region" description="Low complexity" evidence="7">
    <location>
        <begin position="1997"/>
        <end position="2014"/>
    </location>
</feature>
<feature type="compositionally biased region" description="Low complexity" evidence="7">
    <location>
        <begin position="1741"/>
        <end position="1755"/>
    </location>
</feature>
<feature type="compositionally biased region" description="Basic residues" evidence="7">
    <location>
        <begin position="2048"/>
        <end position="2057"/>
    </location>
</feature>
<dbReference type="InterPro" id="IPR013024">
    <property type="entry name" value="GGCT-like"/>
</dbReference>
<feature type="region of interest" description="Disordered" evidence="7">
    <location>
        <begin position="1623"/>
        <end position="1809"/>
    </location>
</feature>
<evidence type="ECO:0000313" key="9">
    <source>
        <dbReference type="EMBL" id="CRK28121.1"/>
    </source>
</evidence>
<feature type="region of interest" description="Disordered" evidence="7">
    <location>
        <begin position="380"/>
        <end position="408"/>
    </location>
</feature>
<dbReference type="FunFam" id="3.90.230.10:FF:000016">
    <property type="entry name" value="Putative curved dna-binding protein"/>
    <property type="match status" value="1"/>
</dbReference>
<evidence type="ECO:0000256" key="2">
    <source>
        <dbReference type="ARBA" id="ARBA00022723"/>
    </source>
</evidence>
<evidence type="ECO:0000256" key="5">
    <source>
        <dbReference type="PROSITE-ProRule" id="PRU00146"/>
    </source>
</evidence>
<dbReference type="SMART" id="SM00249">
    <property type="entry name" value="PHD"/>
    <property type="match status" value="2"/>
</dbReference>
<dbReference type="PROSITE" id="PS50016">
    <property type="entry name" value="ZF_PHD_2"/>
    <property type="match status" value="1"/>
</dbReference>
<feature type="region of interest" description="Disordered" evidence="7">
    <location>
        <begin position="462"/>
        <end position="498"/>
    </location>
</feature>
<feature type="compositionally biased region" description="Low complexity" evidence="7">
    <location>
        <begin position="2062"/>
        <end position="2081"/>
    </location>
</feature>
<feature type="compositionally biased region" description="Low complexity" evidence="7">
    <location>
        <begin position="2113"/>
        <end position="2128"/>
    </location>
</feature>
<feature type="compositionally biased region" description="Low complexity" evidence="7">
    <location>
        <begin position="570"/>
        <end position="584"/>
    </location>
</feature>
<feature type="compositionally biased region" description="Low complexity" evidence="7">
    <location>
        <begin position="1704"/>
        <end position="1716"/>
    </location>
</feature>
<dbReference type="EMBL" id="CVQH01020640">
    <property type="protein sequence ID" value="CRK28121.1"/>
    <property type="molecule type" value="Genomic_DNA"/>
</dbReference>
<feature type="compositionally biased region" description="Low complexity" evidence="7">
    <location>
        <begin position="1652"/>
        <end position="1679"/>
    </location>
</feature>
<keyword evidence="10" id="KW-1185">Reference proteome</keyword>
<keyword evidence="2" id="KW-0479">Metal-binding</keyword>
<dbReference type="PROSITE" id="PS01359">
    <property type="entry name" value="ZF_PHD_1"/>
    <property type="match status" value="1"/>
</dbReference>
<feature type="compositionally biased region" description="Low complexity" evidence="7">
    <location>
        <begin position="1768"/>
        <end position="1805"/>
    </location>
</feature>
<dbReference type="Gene3D" id="2.30.30.1150">
    <property type="match status" value="1"/>
</dbReference>
<protein>
    <recommendedName>
        <fullName evidence="8">PHD-type domain-containing protein</fullName>
    </recommendedName>
</protein>
<feature type="compositionally biased region" description="Low complexity" evidence="7">
    <location>
        <begin position="599"/>
        <end position="630"/>
    </location>
</feature>
<dbReference type="Pfam" id="PF00628">
    <property type="entry name" value="PHD"/>
    <property type="match status" value="1"/>
</dbReference>
<dbReference type="InterPro" id="IPR013083">
    <property type="entry name" value="Znf_RING/FYVE/PHD"/>
</dbReference>
<dbReference type="InterPro" id="IPR000994">
    <property type="entry name" value="Pept_M24"/>
</dbReference>
<dbReference type="InterPro" id="IPR011011">
    <property type="entry name" value="Znf_FYVE_PHD"/>
</dbReference>
<dbReference type="CDD" id="cd01089">
    <property type="entry name" value="PA2G4-like"/>
    <property type="match status" value="2"/>
</dbReference>
<feature type="compositionally biased region" description="Low complexity" evidence="7">
    <location>
        <begin position="462"/>
        <end position="472"/>
    </location>
</feature>